<dbReference type="GO" id="GO:0031640">
    <property type="term" value="P:killing of cells of another organism"/>
    <property type="evidence" value="ECO:0007669"/>
    <property type="project" value="UniProtKB-KW"/>
</dbReference>
<dbReference type="InterPro" id="IPR002196">
    <property type="entry name" value="Glyco_hydro_24"/>
</dbReference>
<evidence type="ECO:0000256" key="3">
    <source>
        <dbReference type="ARBA" id="ARBA00022529"/>
    </source>
</evidence>
<proteinExistence type="inferred from homology"/>
<feature type="compositionally biased region" description="Low complexity" evidence="11">
    <location>
        <begin position="350"/>
        <end position="391"/>
    </location>
</feature>
<evidence type="ECO:0000313" key="14">
    <source>
        <dbReference type="Proteomes" id="UP000503540"/>
    </source>
</evidence>
<dbReference type="InterPro" id="IPR023346">
    <property type="entry name" value="Lysozyme-like_dom_sf"/>
</dbReference>
<feature type="compositionally biased region" description="Low complexity" evidence="11">
    <location>
        <begin position="773"/>
        <end position="784"/>
    </location>
</feature>
<dbReference type="Pfam" id="PF00877">
    <property type="entry name" value="NLPC_P60"/>
    <property type="match status" value="1"/>
</dbReference>
<keyword evidence="6 10" id="KW-0378">Hydrolase</keyword>
<keyword evidence="5" id="KW-0645">Protease</keyword>
<evidence type="ECO:0000256" key="4">
    <source>
        <dbReference type="ARBA" id="ARBA00022638"/>
    </source>
</evidence>
<evidence type="ECO:0000256" key="8">
    <source>
        <dbReference type="ARBA" id="ARBA00023200"/>
    </source>
</evidence>
<dbReference type="PANTHER" id="PTHR38107">
    <property type="match status" value="1"/>
</dbReference>
<dbReference type="Proteomes" id="UP000503540">
    <property type="component" value="Chromosome"/>
</dbReference>
<feature type="region of interest" description="Disordered" evidence="11">
    <location>
        <begin position="739"/>
        <end position="788"/>
    </location>
</feature>
<dbReference type="InterPro" id="IPR000064">
    <property type="entry name" value="NLP_P60_dom"/>
</dbReference>
<evidence type="ECO:0000313" key="13">
    <source>
        <dbReference type="EMBL" id="QIS16593.1"/>
    </source>
</evidence>
<feature type="compositionally biased region" description="Basic and acidic residues" evidence="11">
    <location>
        <begin position="569"/>
        <end position="580"/>
    </location>
</feature>
<dbReference type="InterPro" id="IPR038765">
    <property type="entry name" value="Papain-like_cys_pep_sf"/>
</dbReference>
<comment type="catalytic activity">
    <reaction evidence="1 10">
        <text>Hydrolysis of (1-&gt;4)-beta-linkages between N-acetylmuramic acid and N-acetyl-D-glucosamine residues in a peptidoglycan and between N-acetyl-D-glucosamine residues in chitodextrins.</text>
        <dbReference type="EC" id="3.2.1.17"/>
    </reaction>
</comment>
<evidence type="ECO:0000256" key="9">
    <source>
        <dbReference type="ARBA" id="ARBA00023295"/>
    </source>
</evidence>
<dbReference type="Pfam" id="PF00959">
    <property type="entry name" value="Phage_lysozyme"/>
    <property type="match status" value="2"/>
</dbReference>
<dbReference type="GO" id="GO:0009253">
    <property type="term" value="P:peptidoglycan catabolic process"/>
    <property type="evidence" value="ECO:0007669"/>
    <property type="project" value="InterPro"/>
</dbReference>
<dbReference type="SUPFAM" id="SSF53955">
    <property type="entry name" value="Lysozyme-like"/>
    <property type="match status" value="2"/>
</dbReference>
<dbReference type="EMBL" id="CP046172">
    <property type="protein sequence ID" value="QIS16593.1"/>
    <property type="molecule type" value="Genomic_DNA"/>
</dbReference>
<reference evidence="13 14" key="1">
    <citation type="journal article" date="2019" name="ACS Chem. Biol.">
        <title>Identification and Mobilization of a Cryptic Antibiotic Biosynthesis Gene Locus from a Human-Pathogenic Nocardia Isolate.</title>
        <authorList>
            <person name="Herisse M."/>
            <person name="Ishida K."/>
            <person name="Porter J.L."/>
            <person name="Howden B."/>
            <person name="Hertweck C."/>
            <person name="Stinear T.P."/>
            <person name="Pidot S.J."/>
        </authorList>
    </citation>
    <scope>NUCLEOTIDE SEQUENCE [LARGE SCALE GENOMIC DNA]</scope>
    <source>
        <strain evidence="13 14">AUSMDU00012717</strain>
    </source>
</reference>
<feature type="region of interest" description="Disordered" evidence="11">
    <location>
        <begin position="540"/>
        <end position="589"/>
    </location>
</feature>
<feature type="region of interest" description="Disordered" evidence="11">
    <location>
        <begin position="327"/>
        <end position="391"/>
    </location>
</feature>
<comment type="similarity">
    <text evidence="2">Belongs to the peptidase C40 family.</text>
</comment>
<evidence type="ECO:0000256" key="7">
    <source>
        <dbReference type="ARBA" id="ARBA00022807"/>
    </source>
</evidence>
<keyword evidence="3 10" id="KW-0929">Antimicrobial</keyword>
<dbReference type="RefSeq" id="WP_203217478.1">
    <property type="nucleotide sequence ID" value="NZ_CP046172.1"/>
</dbReference>
<feature type="compositionally biased region" description="Basic and acidic residues" evidence="11">
    <location>
        <begin position="283"/>
        <end position="298"/>
    </location>
</feature>
<dbReference type="CDD" id="cd00737">
    <property type="entry name" value="lyz_endolysin_autolysin"/>
    <property type="match status" value="2"/>
</dbReference>
<dbReference type="InterPro" id="IPR034690">
    <property type="entry name" value="Endolysin_T4_type"/>
</dbReference>
<feature type="domain" description="NlpC/P60" evidence="12">
    <location>
        <begin position="788"/>
        <end position="939"/>
    </location>
</feature>
<dbReference type="SUPFAM" id="SSF54001">
    <property type="entry name" value="Cysteine proteinases"/>
    <property type="match status" value="1"/>
</dbReference>
<comment type="similarity">
    <text evidence="10">Belongs to the glycosyl hydrolase 24 family.</text>
</comment>
<feature type="compositionally biased region" description="Low complexity" evidence="11">
    <location>
        <begin position="540"/>
        <end position="552"/>
    </location>
</feature>
<dbReference type="EC" id="3.2.1.17" evidence="10"/>
<dbReference type="InterPro" id="IPR033907">
    <property type="entry name" value="Endolysin_autolysin"/>
</dbReference>
<dbReference type="InterPro" id="IPR023347">
    <property type="entry name" value="Lysozyme_dom_sf"/>
</dbReference>
<dbReference type="GO" id="GO:0006508">
    <property type="term" value="P:proteolysis"/>
    <property type="evidence" value="ECO:0007669"/>
    <property type="project" value="UniProtKB-KW"/>
</dbReference>
<keyword evidence="14" id="KW-1185">Reference proteome</keyword>
<keyword evidence="9 10" id="KW-0326">Glycosidase</keyword>
<accession>A0A6G9YUS1</accession>
<sequence length="1148" mass="120364">MVDGNGIPDTAAVTMRPKLMDGFREAVQAQLKSLGADFELNLKPAGDLTVPTCLDLSGAERELQAFIATKHQVATPVALDTAVAHSQLQQLRAATGELSIHIDTDHAVAQLKSLTALLDEVSIKARTAIPTQYAVSQPPASPFMQARAIGGAIQGPGGPRDDMIPAWLSNGEYVVNAAATAANRPLLDAINGGAGRFADGGYIESMTKVVQEKFPELQMTSGLRFTDNGFHPRGQAADFSNVGAGEDGSPAMDALANWIADNYKDETVQLIHRPFGRNIGYDWKSETDKSATDGKTLDVGDGTNFYGDSTMDQHRDHVHWAVRVPVGSKGAGQPAPANTQPDKKPDPADKPQAGTNPAAPKQAAQEPADPTAKSAADPAAKPDGATKAAADSYSVSPGFFDLIKEFEGNGKPGRPYYAYQDTNGIWTIGYGHTGPDVKADPDYQITKEQAEEYLRNDAGWAQDAVRGKVKTPITQAQFDALTSFTYNLGAGAFADSDVLKLLNQGDYAGAQTAFGLFVHDSNGVVEGLVRRRKAEADLFGSTGSAPAANGPAPGTPGPDQNLKQAKNRGPQDQDLKEAHQRGTAGVASADSFSASANLVELLKGFEGNGKPGRPFYAYQDTNGIWTIGYGHTGPDVPHNSDARITPEQAEEYLRNDTGWAQDAVRQKVKVPINQNQFDALTSFTYNLGAGGLAGSDVLKLLNQGDYAGAQTAFGLFVHDSNGVVEGLVRRRKAEADLFGSPVAGPDAAAKPAPANSAPAQDNPAPAGNPAPAAPADKPAPAQDNSAPGDIGKAIVAAARSQIGVPYAWGGGGKEGPGLGISDGGGDADRNRDFEKVGFDCSHLVEYAVWQGTGKKIDLQPNANNQLQQSRGWAVAMDDLQPGDVIWGEFVNGEPMHVGIVADDVANIIDAPESGKTIREAKRWGGFDQPARPAKAVRLAEGGFVSGPGGPREDRVPALLSNGEFVVNAAATEQHLPLLHAINNGDTQRFADGGTVYSTWSAMAQDKAKDGFMKLLSGVDKKQVGENVYNDIGKFGDAFGAFIGGNVGDALGLIGADNIPYAFQAGATANNQINDALAKKAAEDAKAVAALRGQTPVVNGGGIKHGGNNPGAVDNSMIINITTADVDTAFQKAKTYEAQRALTFVGRWA</sequence>
<dbReference type="GO" id="GO:0008234">
    <property type="term" value="F:cysteine-type peptidase activity"/>
    <property type="evidence" value="ECO:0007669"/>
    <property type="project" value="UniProtKB-KW"/>
</dbReference>
<evidence type="ECO:0000256" key="5">
    <source>
        <dbReference type="ARBA" id="ARBA00022670"/>
    </source>
</evidence>
<dbReference type="Gene3D" id="1.10.530.40">
    <property type="match status" value="2"/>
</dbReference>
<evidence type="ECO:0000256" key="1">
    <source>
        <dbReference type="ARBA" id="ARBA00000632"/>
    </source>
</evidence>
<dbReference type="AlphaFoldDB" id="A0A6G9YUS1"/>
<evidence type="ECO:0000256" key="6">
    <source>
        <dbReference type="ARBA" id="ARBA00022801"/>
    </source>
</evidence>
<keyword evidence="8" id="KW-1035">Host cytoplasm</keyword>
<keyword evidence="7" id="KW-0788">Thiol protease</keyword>
<dbReference type="Gene3D" id="3.90.1720.10">
    <property type="entry name" value="endopeptidase domain like (from Nostoc punctiforme)"/>
    <property type="match status" value="1"/>
</dbReference>
<dbReference type="KEGG" id="nah:F5544_43950"/>
<organism evidence="13 14">
    <name type="scientific">Nocardia arthritidis</name>
    <dbReference type="NCBI Taxonomy" id="228602"/>
    <lineage>
        <taxon>Bacteria</taxon>
        <taxon>Bacillati</taxon>
        <taxon>Actinomycetota</taxon>
        <taxon>Actinomycetes</taxon>
        <taxon>Mycobacteriales</taxon>
        <taxon>Nocardiaceae</taxon>
        <taxon>Nocardia</taxon>
    </lineage>
</organism>
<dbReference type="InterPro" id="IPR051018">
    <property type="entry name" value="Bacteriophage_GH24"/>
</dbReference>
<name>A0A6G9YUS1_9NOCA</name>
<feature type="compositionally biased region" description="Low complexity" evidence="11">
    <location>
        <begin position="741"/>
        <end position="765"/>
    </location>
</feature>
<protein>
    <recommendedName>
        <fullName evidence="10">Lysozyme</fullName>
        <ecNumber evidence="10">3.2.1.17</ecNumber>
    </recommendedName>
</protein>
<dbReference type="PROSITE" id="PS51935">
    <property type="entry name" value="NLPC_P60"/>
    <property type="match status" value="1"/>
</dbReference>
<dbReference type="GO" id="GO:0016998">
    <property type="term" value="P:cell wall macromolecule catabolic process"/>
    <property type="evidence" value="ECO:0007669"/>
    <property type="project" value="InterPro"/>
</dbReference>
<feature type="region of interest" description="Disordered" evidence="11">
    <location>
        <begin position="279"/>
        <end position="300"/>
    </location>
</feature>
<evidence type="ECO:0000259" key="12">
    <source>
        <dbReference type="PROSITE" id="PS51935"/>
    </source>
</evidence>
<evidence type="ECO:0000256" key="10">
    <source>
        <dbReference type="RuleBase" id="RU003788"/>
    </source>
</evidence>
<dbReference type="HAMAP" id="MF_04110">
    <property type="entry name" value="ENDOLYSIN_T4"/>
    <property type="match status" value="2"/>
</dbReference>
<gene>
    <name evidence="13" type="ORF">F5544_43950</name>
</gene>
<evidence type="ECO:0000256" key="2">
    <source>
        <dbReference type="ARBA" id="ARBA00007074"/>
    </source>
</evidence>
<dbReference type="PANTHER" id="PTHR38107:SF3">
    <property type="entry name" value="LYSOZYME RRRD-RELATED"/>
    <property type="match status" value="1"/>
</dbReference>
<dbReference type="GO" id="GO:0042742">
    <property type="term" value="P:defense response to bacterium"/>
    <property type="evidence" value="ECO:0007669"/>
    <property type="project" value="UniProtKB-KW"/>
</dbReference>
<dbReference type="GO" id="GO:0003796">
    <property type="term" value="F:lysozyme activity"/>
    <property type="evidence" value="ECO:0007669"/>
    <property type="project" value="UniProtKB-EC"/>
</dbReference>
<keyword evidence="4 10" id="KW-0081">Bacteriolytic enzyme</keyword>
<evidence type="ECO:0000256" key="11">
    <source>
        <dbReference type="SAM" id="MobiDB-lite"/>
    </source>
</evidence>